<evidence type="ECO:0000256" key="1">
    <source>
        <dbReference type="SAM" id="MobiDB-lite"/>
    </source>
</evidence>
<accession>A0A081C4D5</accession>
<name>A0A081C4D5_VECG1</name>
<protein>
    <recommendedName>
        <fullName evidence="2">Putative regulatory protein FmdB zinc ribbon domain-containing protein</fullName>
    </recommendedName>
</protein>
<dbReference type="Gene3D" id="2.20.28.30">
    <property type="entry name" value="RNA polymerase ii, chain L"/>
    <property type="match status" value="1"/>
</dbReference>
<dbReference type="NCBIfam" id="TIGR02605">
    <property type="entry name" value="CxxC_CxxC_SSSS"/>
    <property type="match status" value="1"/>
</dbReference>
<dbReference type="AlphaFoldDB" id="A0A081C4D5"/>
<dbReference type="Pfam" id="PF09723">
    <property type="entry name" value="Zn_ribbon_8"/>
    <property type="match status" value="1"/>
</dbReference>
<evidence type="ECO:0000313" key="4">
    <source>
        <dbReference type="Proteomes" id="UP000030661"/>
    </source>
</evidence>
<reference evidence="3" key="1">
    <citation type="journal article" date="2015" name="PeerJ">
        <title>First genomic representation of candidate bacterial phylum KSB3 points to enhanced environmental sensing as a trigger of wastewater bulking.</title>
        <authorList>
            <person name="Sekiguchi Y."/>
            <person name="Ohashi A."/>
            <person name="Parks D.H."/>
            <person name="Yamauchi T."/>
            <person name="Tyson G.W."/>
            <person name="Hugenholtz P."/>
        </authorList>
    </citation>
    <scope>NUCLEOTIDE SEQUENCE [LARGE SCALE GENOMIC DNA]</scope>
</reference>
<organism evidence="3">
    <name type="scientific">Vecturithrix granuli</name>
    <dbReference type="NCBI Taxonomy" id="1499967"/>
    <lineage>
        <taxon>Bacteria</taxon>
        <taxon>Candidatus Moduliflexota</taxon>
        <taxon>Candidatus Vecturitrichia</taxon>
        <taxon>Candidatus Vecturitrichales</taxon>
        <taxon>Candidatus Vecturitrichaceae</taxon>
        <taxon>Candidatus Vecturithrix</taxon>
    </lineage>
</organism>
<dbReference type="InterPro" id="IPR013429">
    <property type="entry name" value="Regulatory_FmdB_Zinc_ribbon"/>
</dbReference>
<proteinExistence type="predicted"/>
<evidence type="ECO:0000259" key="2">
    <source>
        <dbReference type="SMART" id="SM00834"/>
    </source>
</evidence>
<gene>
    <name evidence="3" type="ORF">U27_06425</name>
</gene>
<feature type="domain" description="Putative regulatory protein FmdB zinc ribbon" evidence="2">
    <location>
        <begin position="1"/>
        <end position="41"/>
    </location>
</feature>
<dbReference type="EMBL" id="DF820470">
    <property type="protein sequence ID" value="GAK59440.1"/>
    <property type="molecule type" value="Genomic_DNA"/>
</dbReference>
<sequence>MPIFEYHCNQCGQEFEKLVFKLSEAVQCPACEGYEVKKKFSAFGMKSGGKFVSSSGSSCSSCSSHSCAGCHH</sequence>
<keyword evidence="4" id="KW-1185">Reference proteome</keyword>
<evidence type="ECO:0000313" key="3">
    <source>
        <dbReference type="EMBL" id="GAK59440.1"/>
    </source>
</evidence>
<dbReference type="STRING" id="1499967.U27_06425"/>
<dbReference type="SMART" id="SM00834">
    <property type="entry name" value="CxxC_CXXC_SSSS"/>
    <property type="match status" value="1"/>
</dbReference>
<dbReference type="Proteomes" id="UP000030661">
    <property type="component" value="Unassembled WGS sequence"/>
</dbReference>
<feature type="region of interest" description="Disordered" evidence="1">
    <location>
        <begin position="51"/>
        <end position="72"/>
    </location>
</feature>
<dbReference type="HOGENOM" id="CLU_136025_4_0_0"/>